<comment type="caution">
    <text evidence="2">The sequence shown here is derived from an EMBL/GenBank/DDBJ whole genome shotgun (WGS) entry which is preliminary data.</text>
</comment>
<reference evidence="2" key="1">
    <citation type="submission" date="2022-12" db="EMBL/GenBank/DDBJ databases">
        <title>Genome assemblies of Blomia tropicalis.</title>
        <authorList>
            <person name="Cui Y."/>
        </authorList>
    </citation>
    <scope>NUCLEOTIDE SEQUENCE</scope>
    <source>
        <tissue evidence="2">Adult mites</tissue>
    </source>
</reference>
<dbReference type="OrthoDB" id="6513088at2759"/>
<evidence type="ECO:0000313" key="3">
    <source>
        <dbReference type="Proteomes" id="UP001142055"/>
    </source>
</evidence>
<dbReference type="Proteomes" id="UP001142055">
    <property type="component" value="Chromosome 1"/>
</dbReference>
<organism evidence="2 3">
    <name type="scientific">Blomia tropicalis</name>
    <name type="common">Mite</name>
    <dbReference type="NCBI Taxonomy" id="40697"/>
    <lineage>
        <taxon>Eukaryota</taxon>
        <taxon>Metazoa</taxon>
        <taxon>Ecdysozoa</taxon>
        <taxon>Arthropoda</taxon>
        <taxon>Chelicerata</taxon>
        <taxon>Arachnida</taxon>
        <taxon>Acari</taxon>
        <taxon>Acariformes</taxon>
        <taxon>Sarcoptiformes</taxon>
        <taxon>Astigmata</taxon>
        <taxon>Glycyphagoidea</taxon>
        <taxon>Echimyopodidae</taxon>
        <taxon>Blomia</taxon>
    </lineage>
</organism>
<dbReference type="AlphaFoldDB" id="A0A9Q0MDA2"/>
<dbReference type="EMBL" id="JAPWDV010000001">
    <property type="protein sequence ID" value="KAJ6222372.1"/>
    <property type="molecule type" value="Genomic_DNA"/>
</dbReference>
<feature type="region of interest" description="Disordered" evidence="1">
    <location>
        <begin position="205"/>
        <end position="227"/>
    </location>
</feature>
<evidence type="ECO:0000256" key="1">
    <source>
        <dbReference type="SAM" id="MobiDB-lite"/>
    </source>
</evidence>
<keyword evidence="3" id="KW-1185">Reference proteome</keyword>
<sequence length="227" mass="25956">MTPPIGANRPAVSFSEFNKMSPCLVELRVDYHLNRIMKSYRLNNFANAIKSLPLQSRICEKLIEIVTSTESMIDRKLAKIREGKEMLELLNDLGNESTSICDQVTKDKLAKIWEQFKQLAMQIEQITWALNSNKEHLRYVARIHVIPEVYKRSDDEVIPLRELFTKIVNDCEEVLEICRSLRIAYEMQIRALYSSVNVIRKVSTDGGKPMAATDSGKPLAPELETVA</sequence>
<accession>A0A9Q0MDA2</accession>
<name>A0A9Q0MDA2_BLOTA</name>
<gene>
    <name evidence="2" type="ORF">RDWZM_000917</name>
</gene>
<protein>
    <submittedName>
        <fullName evidence="2">Uncharacterized protein</fullName>
    </submittedName>
</protein>
<proteinExistence type="predicted"/>
<evidence type="ECO:0000313" key="2">
    <source>
        <dbReference type="EMBL" id="KAJ6222372.1"/>
    </source>
</evidence>
<dbReference type="OMA" id="IAYEMQI"/>